<proteinExistence type="predicted"/>
<dbReference type="AlphaFoldDB" id="A0A0L0FXD5"/>
<evidence type="ECO:0000313" key="1">
    <source>
        <dbReference type="EMBL" id="KNC81505.1"/>
    </source>
</evidence>
<evidence type="ECO:0000313" key="2">
    <source>
        <dbReference type="Proteomes" id="UP000054560"/>
    </source>
</evidence>
<gene>
    <name evidence="1" type="ORF">SARC_06171</name>
</gene>
<dbReference type="Proteomes" id="UP000054560">
    <property type="component" value="Unassembled WGS sequence"/>
</dbReference>
<sequence length="152" mass="17028">MTAVAKQPAVDTRNVCRTELLRCSAQHLYTAVDYGRNNVPVQFPRDLWVYAHARHCNYVRLRRAWGFWASDVHVDMLTRAWGLPMQPSPHGVTPCSICELRGEFDTLLHVCVSVSVSFNVSVSVRAAFDTFPALRSDGVYCVTVSAPLSCVR</sequence>
<dbReference type="EMBL" id="KQ242026">
    <property type="protein sequence ID" value="KNC81505.1"/>
    <property type="molecule type" value="Genomic_DNA"/>
</dbReference>
<name>A0A0L0FXD5_9EUKA</name>
<accession>A0A0L0FXD5</accession>
<protein>
    <submittedName>
        <fullName evidence="1">Uncharacterized protein</fullName>
    </submittedName>
</protein>
<reference evidence="1 2" key="1">
    <citation type="submission" date="2011-02" db="EMBL/GenBank/DDBJ databases">
        <title>The Genome Sequence of Sphaeroforma arctica JP610.</title>
        <authorList>
            <consortium name="The Broad Institute Genome Sequencing Platform"/>
            <person name="Russ C."/>
            <person name="Cuomo C."/>
            <person name="Young S.K."/>
            <person name="Zeng Q."/>
            <person name="Gargeya S."/>
            <person name="Alvarado L."/>
            <person name="Berlin A."/>
            <person name="Chapman S.B."/>
            <person name="Chen Z."/>
            <person name="Freedman E."/>
            <person name="Gellesch M."/>
            <person name="Goldberg J."/>
            <person name="Griggs A."/>
            <person name="Gujja S."/>
            <person name="Heilman E."/>
            <person name="Heiman D."/>
            <person name="Howarth C."/>
            <person name="Mehta T."/>
            <person name="Neiman D."/>
            <person name="Pearson M."/>
            <person name="Roberts A."/>
            <person name="Saif S."/>
            <person name="Shea T."/>
            <person name="Shenoy N."/>
            <person name="Sisk P."/>
            <person name="Stolte C."/>
            <person name="Sykes S."/>
            <person name="White J."/>
            <person name="Yandava C."/>
            <person name="Burger G."/>
            <person name="Gray M.W."/>
            <person name="Holland P.W.H."/>
            <person name="King N."/>
            <person name="Lang F.B.F."/>
            <person name="Roger A.J."/>
            <person name="Ruiz-Trillo I."/>
            <person name="Haas B."/>
            <person name="Nusbaum C."/>
            <person name="Birren B."/>
        </authorList>
    </citation>
    <scope>NUCLEOTIDE SEQUENCE [LARGE SCALE GENOMIC DNA]</scope>
    <source>
        <strain evidence="1 2">JP610</strain>
    </source>
</reference>
<keyword evidence="2" id="KW-1185">Reference proteome</keyword>
<dbReference type="RefSeq" id="XP_014155407.1">
    <property type="nucleotide sequence ID" value="XM_014299932.1"/>
</dbReference>
<organism evidence="1 2">
    <name type="scientific">Sphaeroforma arctica JP610</name>
    <dbReference type="NCBI Taxonomy" id="667725"/>
    <lineage>
        <taxon>Eukaryota</taxon>
        <taxon>Ichthyosporea</taxon>
        <taxon>Ichthyophonida</taxon>
        <taxon>Sphaeroforma</taxon>
    </lineage>
</organism>
<dbReference type="GeneID" id="25906675"/>